<reference evidence="2" key="1">
    <citation type="journal article" date="2015" name="Genome Announc.">
        <title>Draft Genome Sequence of the Pathogenic Filamentous Fungus Aspergillus udagawae Strain IFM 46973T.</title>
        <authorList>
            <person name="Kusuya Y."/>
            <person name="Takahashi-Nakaguchi A."/>
            <person name="Takahashi H."/>
            <person name="Yaguchi T."/>
        </authorList>
    </citation>
    <scope>NUCLEOTIDE SEQUENCE</scope>
    <source>
        <strain evidence="2">IFM 46973</strain>
    </source>
</reference>
<organism evidence="2 3">
    <name type="scientific">Aspergillus udagawae</name>
    <dbReference type="NCBI Taxonomy" id="91492"/>
    <lineage>
        <taxon>Eukaryota</taxon>
        <taxon>Fungi</taxon>
        <taxon>Dikarya</taxon>
        <taxon>Ascomycota</taxon>
        <taxon>Pezizomycotina</taxon>
        <taxon>Eurotiomycetes</taxon>
        <taxon>Eurotiomycetidae</taxon>
        <taxon>Eurotiales</taxon>
        <taxon>Aspergillaceae</taxon>
        <taxon>Aspergillus</taxon>
        <taxon>Aspergillus subgen. Fumigati</taxon>
    </lineage>
</organism>
<evidence type="ECO:0000313" key="2">
    <source>
        <dbReference type="EMBL" id="GIC90770.1"/>
    </source>
</evidence>
<sequence>MSLRCHPVSIESVSSSRQSFLSGRKTYHGNVRNTNTGLSVPLTSDESSIYNAARAGSVDDRYSLTRSTDNPMDEILDSGIAPNMAMFIPLAHEAHASHALYLSNEQMIKGPTRDSHPLTDNCVAATARCDEKSELVLSDVSLRKHSRDKSRHRKVASLNDVDDVQRVPRWPGRKGSPVRPAIPRFSPPYRSPTPPGLPSFGSPEAMSYSTQFFVRSFVREGHIQQRALPTTGTLTSNGGGVASCGKTFRRLFGISSPSPPRPTRQPIPVARAEDGTAVLGRFPYRHSAHGTSLVRRLDDHPLHRRALPAADCETVEEERDANRPNEYGTRFVKLASLVQVEASMPTSRPAEETHHFDSSSVTPAIPKPAVTGRSRNTGLATVSRAKILIPRQTSISQAQHDRTSLSGNAPQQQSSDWIGETRRSLDMTGTVHGSADPLLQFLQNSALSLCCCLPGFGEQDDIIYSQSSNDTYTTARSSPANGINCRV</sequence>
<evidence type="ECO:0000313" key="3">
    <source>
        <dbReference type="Proteomes" id="UP000036893"/>
    </source>
</evidence>
<feature type="region of interest" description="Disordered" evidence="1">
    <location>
        <begin position="166"/>
        <end position="195"/>
    </location>
</feature>
<name>A0A8E0QUM4_9EURO</name>
<evidence type="ECO:0000256" key="1">
    <source>
        <dbReference type="SAM" id="MobiDB-lite"/>
    </source>
</evidence>
<feature type="region of interest" description="Disordered" evidence="1">
    <location>
        <begin position="392"/>
        <end position="417"/>
    </location>
</feature>
<feature type="compositionally biased region" description="Polar residues" evidence="1">
    <location>
        <begin position="392"/>
        <end position="416"/>
    </location>
</feature>
<proteinExistence type="predicted"/>
<dbReference type="Proteomes" id="UP000036893">
    <property type="component" value="Unassembled WGS sequence"/>
</dbReference>
<gene>
    <name evidence="2" type="ORF">Aud_007208</name>
</gene>
<dbReference type="EMBL" id="BBXM02000005">
    <property type="protein sequence ID" value="GIC90770.1"/>
    <property type="molecule type" value="Genomic_DNA"/>
</dbReference>
<feature type="compositionally biased region" description="Pro residues" evidence="1">
    <location>
        <begin position="185"/>
        <end position="195"/>
    </location>
</feature>
<dbReference type="AlphaFoldDB" id="A0A8E0QUM4"/>
<accession>A0A8E0QUM4</accession>
<dbReference type="GeneID" id="66994685"/>
<reference evidence="2" key="2">
    <citation type="submission" date="2021-01" db="EMBL/GenBank/DDBJ databases">
        <title>Pan-genome distribution and transcriptional activeness of fungal secondary metabolism genes in Aspergillus section Fumigati.</title>
        <authorList>
            <person name="Takahashi H."/>
            <person name="Umemura M."/>
            <person name="Ninomiya A."/>
            <person name="Kusuya Y."/>
            <person name="Urayama S."/>
            <person name="Shimizu M."/>
            <person name="Watanabe A."/>
            <person name="Kamei K."/>
            <person name="Yaguchi T."/>
            <person name="Hagiwara D."/>
        </authorList>
    </citation>
    <scope>NUCLEOTIDE SEQUENCE</scope>
    <source>
        <strain evidence="2">IFM 46973</strain>
    </source>
</reference>
<feature type="region of interest" description="Disordered" evidence="1">
    <location>
        <begin position="347"/>
        <end position="377"/>
    </location>
</feature>
<dbReference type="RefSeq" id="XP_043148036.1">
    <property type="nucleotide sequence ID" value="XM_043292101.1"/>
</dbReference>
<comment type="caution">
    <text evidence="2">The sequence shown here is derived from an EMBL/GenBank/DDBJ whole genome shotgun (WGS) entry which is preliminary data.</text>
</comment>
<protein>
    <submittedName>
        <fullName evidence="2">Uncharacterized protein</fullName>
    </submittedName>
</protein>